<evidence type="ECO:0000256" key="1">
    <source>
        <dbReference type="SAM" id="MobiDB-lite"/>
    </source>
</evidence>
<accession>A0A1H9TV01</accession>
<organism evidence="2 3">
    <name type="scientific">Lentzea xinjiangensis</name>
    <dbReference type="NCBI Taxonomy" id="402600"/>
    <lineage>
        <taxon>Bacteria</taxon>
        <taxon>Bacillati</taxon>
        <taxon>Actinomycetota</taxon>
        <taxon>Actinomycetes</taxon>
        <taxon>Pseudonocardiales</taxon>
        <taxon>Pseudonocardiaceae</taxon>
        <taxon>Lentzea</taxon>
    </lineage>
</organism>
<sequence>MEQDPSCDLCGDTGTMTWQQPVTGPDDALTLTEMNHPCVNGCSGWFKLPAAERGTVVDPDEETEAGNVAVANQEHRTDWSRLAPPQDH</sequence>
<dbReference type="OrthoDB" id="3556176at2"/>
<dbReference type="STRING" id="402600.SAMN05216188_11976"/>
<name>A0A1H9TV01_9PSEU</name>
<evidence type="ECO:0000313" key="3">
    <source>
        <dbReference type="Proteomes" id="UP000199352"/>
    </source>
</evidence>
<proteinExistence type="predicted"/>
<dbReference type="RefSeq" id="WP_089957858.1">
    <property type="nucleotide sequence ID" value="NZ_FOFR01000019.1"/>
</dbReference>
<dbReference type="EMBL" id="FOFR01000019">
    <property type="protein sequence ID" value="SES00747.1"/>
    <property type="molecule type" value="Genomic_DNA"/>
</dbReference>
<protein>
    <submittedName>
        <fullName evidence="2">Uncharacterized protein</fullName>
    </submittedName>
</protein>
<evidence type="ECO:0000313" key="2">
    <source>
        <dbReference type="EMBL" id="SES00747.1"/>
    </source>
</evidence>
<feature type="region of interest" description="Disordered" evidence="1">
    <location>
        <begin position="1"/>
        <end position="21"/>
    </location>
</feature>
<dbReference type="AlphaFoldDB" id="A0A1H9TV01"/>
<keyword evidence="3" id="KW-1185">Reference proteome</keyword>
<gene>
    <name evidence="2" type="ORF">SAMN05216188_11976</name>
</gene>
<reference evidence="3" key="1">
    <citation type="submission" date="2016-10" db="EMBL/GenBank/DDBJ databases">
        <authorList>
            <person name="Varghese N."/>
            <person name="Submissions S."/>
        </authorList>
    </citation>
    <scope>NUCLEOTIDE SEQUENCE [LARGE SCALE GENOMIC DNA]</scope>
    <source>
        <strain evidence="3">CGMCC 4.3525</strain>
    </source>
</reference>
<dbReference type="Proteomes" id="UP000199352">
    <property type="component" value="Unassembled WGS sequence"/>
</dbReference>